<organism evidence="3 4">
    <name type="scientific">Streptomyces synnematoformans</name>
    <dbReference type="NCBI Taxonomy" id="415721"/>
    <lineage>
        <taxon>Bacteria</taxon>
        <taxon>Bacillati</taxon>
        <taxon>Actinomycetota</taxon>
        <taxon>Actinomycetes</taxon>
        <taxon>Kitasatosporales</taxon>
        <taxon>Streptomycetaceae</taxon>
        <taxon>Streptomyces</taxon>
    </lineage>
</organism>
<dbReference type="Proteomes" id="UP001500443">
    <property type="component" value="Unassembled WGS sequence"/>
</dbReference>
<dbReference type="EMBL" id="BAAAPF010000037">
    <property type="protein sequence ID" value="GAA2117559.1"/>
    <property type="molecule type" value="Genomic_DNA"/>
</dbReference>
<feature type="region of interest" description="Disordered" evidence="1">
    <location>
        <begin position="318"/>
        <end position="338"/>
    </location>
</feature>
<keyword evidence="2" id="KW-0732">Signal</keyword>
<name>A0ABP5JMS7_9ACTN</name>
<comment type="caution">
    <text evidence="3">The sequence shown here is derived from an EMBL/GenBank/DDBJ whole genome shotgun (WGS) entry which is preliminary data.</text>
</comment>
<evidence type="ECO:0000256" key="1">
    <source>
        <dbReference type="SAM" id="MobiDB-lite"/>
    </source>
</evidence>
<feature type="chain" id="PRO_5046302300" description="Secreted protein" evidence="2">
    <location>
        <begin position="28"/>
        <end position="350"/>
    </location>
</feature>
<sequence>MQAVKQSLIALGSALAVLGLLSIPVAAQGGGKGGAGDFGAAPVEEGRVAGDSISAEAAAEVLYSTSTGSGDNSEGSLTPVSDWSPPSCWYAPKWTAEEAAQTRFDGMVDVSPQHDAGNAEAMKERYIDGEHGAFNVEKNNKGYWWGAYTNPAADSSQSSLDCAEMPFWVDTGDEPPAEIENTINPEILAQLAYQEIRIPEATPTLQPDGDRQVVNLPTWVSVDDAAFQPVSATARVDVLGIEATTTATPGSLHIDPGTDDALTFPESGECLLNDDGSVGRKRPAGAEGAPPCGVQYLRSTEATGPYEFEGSVTWDVSWTGTNNPEPTELPSGTFASEQDVTVREIQSVVR</sequence>
<feature type="signal peptide" evidence="2">
    <location>
        <begin position="1"/>
        <end position="27"/>
    </location>
</feature>
<evidence type="ECO:0000313" key="4">
    <source>
        <dbReference type="Proteomes" id="UP001500443"/>
    </source>
</evidence>
<accession>A0ABP5JMS7</accession>
<keyword evidence="4" id="KW-1185">Reference proteome</keyword>
<gene>
    <name evidence="3" type="ORF">GCM10009802_18700</name>
</gene>
<reference evidence="4" key="1">
    <citation type="journal article" date="2019" name="Int. J. Syst. Evol. Microbiol.">
        <title>The Global Catalogue of Microorganisms (GCM) 10K type strain sequencing project: providing services to taxonomists for standard genome sequencing and annotation.</title>
        <authorList>
            <consortium name="The Broad Institute Genomics Platform"/>
            <consortium name="The Broad Institute Genome Sequencing Center for Infectious Disease"/>
            <person name="Wu L."/>
            <person name="Ma J."/>
        </authorList>
    </citation>
    <scope>NUCLEOTIDE SEQUENCE [LARGE SCALE GENOMIC DNA]</scope>
    <source>
        <strain evidence="4">JCM 15481</strain>
    </source>
</reference>
<protein>
    <recommendedName>
        <fullName evidence="5">Secreted protein</fullName>
    </recommendedName>
</protein>
<proteinExistence type="predicted"/>
<evidence type="ECO:0008006" key="5">
    <source>
        <dbReference type="Google" id="ProtNLM"/>
    </source>
</evidence>
<evidence type="ECO:0000313" key="3">
    <source>
        <dbReference type="EMBL" id="GAA2117559.1"/>
    </source>
</evidence>
<evidence type="ECO:0000256" key="2">
    <source>
        <dbReference type="SAM" id="SignalP"/>
    </source>
</evidence>